<dbReference type="PANTHER" id="PTHR33050">
    <property type="entry name" value="REVERSE TRANSCRIPTASE DOMAIN-CONTAINING PROTEIN"/>
    <property type="match status" value="1"/>
</dbReference>
<evidence type="ECO:0000313" key="3">
    <source>
        <dbReference type="Proteomes" id="UP000604046"/>
    </source>
</evidence>
<sequence>MERPRRRVTASPYSLDNLGMGVPRPIRRSTTSRSSTMQGMELAFAGAVVSPGVQDSVLRAPKIPHELPGAAAGESCLRDHEKQDRLMLASTLAKFCIHLGGAEGSSVLVAMGTCVSVNDIAPLFCDRAPSTLRRHISGWKRWLQFCSALEWSAASPSLTQVVDFVKSLSEGVRSDRGRLRAKSASGVLAAMKFVAYKLQLSMLHASLTNPLVQAWSRQGMWDSMPVKEAVPLPLWVVRNLELATMQDLGDGEWVVLCCLLMIWGSLRWSDAQRMDLSSICSSRGEVRGWCWRTKSSPRGMPFGVLSKGCTGCNWGARFYDRVCQLRSQFPKRDFLVGSFDKPIGYSCMLAQLRRCLVHFGGVPREHVHMFTLHSLKTTVLAWALQLQVAEPEKAAQGHHRFNGTARCVPRYGRNDIIPAIRCQSKVIGAIAGGWVPSTPLNRGCMTLEEAESFFARAQAAATMPKPSDAPCEACSDTGDEDEDEVEEEGEESISEPQRMCSPGSSSSDTDNAISSEDESVASGSEHECAHPNCAGVWIVNGSSGYFHRAVKIDVEDSRLVLANWRLACRPSLALRDFYSLSQDDPQFAGVIACYCKRSLGGVPDAHVCVVSTGPLVRFATNIARSYVMSLLVWMYSRILELSPKLSASTGACDWLFVPACCCLRGAMGDDSKWLESLGATGVPDSILKKVSSSYCSLQVFAHSFDEKAHLDLFAHSLLKEAKLVPEEAADVTWKFHPVLGSLRALWVKARASIAAGPLPAAGSLPPAPFPPAAPALNASSLLSLGVPQQRLNTAERDKLKRAFEKSYSGVVLAPSTLPGLSFLQCVQSQCASKSWEWLCWKRVLSEENVGQIKDRKRGSQPLEVADLLAHAAGLVHDELDIDLGGSAYRVEKLLTVRSHAYCMCGAGHLSSWGLYTQAFMALYTKKPPEGFRAPNIQEAEEADKCAMCAVFELAFEGSSLDDAFATVVTDRGMLRGLLVPQPRVIKGPNKPTPTLKDPRQPPPPPTPKGPKRKNQNTELAPAKRVKNAFCNAFQEGKCSRSADDCRPAVEDHPASGGRCVRLKSASAYSEVTPHLPDRSGVFPISVPDTVCEAALCPVPRHCTAQPAKTVSSAPDVIQSVPAWDHQPRLHIPDGGGNGSSAAWHSPSLLDSASADCLFSADEIGKLRNCLVEFVCAKGFPCTAAIAEFQPLLLDVWEALCKMTGDIDSILPSVLREGVPTGVLQPIPPSGVWDPVEAAEPTLPEELLVHLEPWRSGSEDPALTRKLLQKDIDAGHLFEVVGGESAARSRWGKNLAAGKLGVVHAAGKNPRLIGDGSVSGANAMCLILEKVHLPTLHSLQRFLSSAPPGSCWTALCFDVRGAHKLVTVREAERGFSCFVLEGKWYCYRFCYFGCRWAAYWFSRLGGMLVRFLHQFVRIPHGLMLYVDDGILLVPSSVAPLVAATSVMFLCSLGIPLSWEKLKFSQQLSWIGWRFQFDSFTAVLPEAKAEKCVGLLQPLLRSGVKMLRKDVERVIGLLLWFTCGAFWLRPWLQSFYALLHKPLTTCRLLTLEQFGDLLDHLSDRLVVHGSVPCCDILDGWKLHSVNNTVVRSLDAPALQCPRVKGGQVSVVFFEYGSRFVRPNSDCAFAAKLFLRSVSERVQIPLVIAPACPTVCAADAFATRDRAGIGGFWLPADAAGDMSQARWFSMLFSAADLPTWFHCEGGSGLQGCIAAFEALAQLALVVLRVRESGVLPEGFCLVQFAQLCDNQAVTACSVKLLSMHKPLCFVLQALGYWACRCHFQLQVSHIAGVRNCIADQLSRGIVPASLSPSNRLVPDTDQLLRAPWES</sequence>
<dbReference type="PANTHER" id="PTHR33050:SF7">
    <property type="entry name" value="RIBONUCLEASE H"/>
    <property type="match status" value="1"/>
</dbReference>
<evidence type="ECO:0000256" key="1">
    <source>
        <dbReference type="SAM" id="MobiDB-lite"/>
    </source>
</evidence>
<evidence type="ECO:0000313" key="2">
    <source>
        <dbReference type="EMBL" id="CAE6928604.1"/>
    </source>
</evidence>
<comment type="caution">
    <text evidence="2">The sequence shown here is derived from an EMBL/GenBank/DDBJ whole genome shotgun (WGS) entry which is preliminary data.</text>
</comment>
<dbReference type="InterPro" id="IPR043502">
    <property type="entry name" value="DNA/RNA_pol_sf"/>
</dbReference>
<keyword evidence="3" id="KW-1185">Reference proteome</keyword>
<feature type="compositionally biased region" description="Low complexity" evidence="1">
    <location>
        <begin position="504"/>
        <end position="514"/>
    </location>
</feature>
<name>A0A812GWS9_9DINO</name>
<dbReference type="Proteomes" id="UP000604046">
    <property type="component" value="Unassembled WGS sequence"/>
</dbReference>
<dbReference type="EMBL" id="CAJNDS010000036">
    <property type="protein sequence ID" value="CAE6928604.1"/>
    <property type="molecule type" value="Genomic_DNA"/>
</dbReference>
<feature type="region of interest" description="Disordered" evidence="1">
    <location>
        <begin position="463"/>
        <end position="526"/>
    </location>
</feature>
<proteinExistence type="predicted"/>
<feature type="region of interest" description="Disordered" evidence="1">
    <location>
        <begin position="979"/>
        <end position="1021"/>
    </location>
</feature>
<organism evidence="2 3">
    <name type="scientific">Symbiodinium natans</name>
    <dbReference type="NCBI Taxonomy" id="878477"/>
    <lineage>
        <taxon>Eukaryota</taxon>
        <taxon>Sar</taxon>
        <taxon>Alveolata</taxon>
        <taxon>Dinophyceae</taxon>
        <taxon>Suessiales</taxon>
        <taxon>Symbiodiniaceae</taxon>
        <taxon>Symbiodinium</taxon>
    </lineage>
</organism>
<dbReference type="SUPFAM" id="SSF56672">
    <property type="entry name" value="DNA/RNA polymerases"/>
    <property type="match status" value="1"/>
</dbReference>
<feature type="compositionally biased region" description="Acidic residues" evidence="1">
    <location>
        <begin position="477"/>
        <end position="493"/>
    </location>
</feature>
<dbReference type="InterPro" id="IPR052055">
    <property type="entry name" value="Hepadnavirus_pol/RT"/>
</dbReference>
<dbReference type="OrthoDB" id="411122at2759"/>
<accession>A0A812GWS9</accession>
<protein>
    <submittedName>
        <fullName evidence="2">Uncharacterized protein</fullName>
    </submittedName>
</protein>
<gene>
    <name evidence="2" type="ORF">SNAT2548_LOCUS749</name>
</gene>
<reference evidence="2" key="1">
    <citation type="submission" date="2021-02" db="EMBL/GenBank/DDBJ databases">
        <authorList>
            <person name="Dougan E. K."/>
            <person name="Rhodes N."/>
            <person name="Thang M."/>
            <person name="Chan C."/>
        </authorList>
    </citation>
    <scope>NUCLEOTIDE SEQUENCE</scope>
</reference>